<evidence type="ECO:0000313" key="2">
    <source>
        <dbReference type="Proteomes" id="UP000033815"/>
    </source>
</evidence>
<gene>
    <name evidence="1" type="ORF">UW25_C0001G0020</name>
</gene>
<name>A0A837IE74_9BACT</name>
<accession>A0A837IE74</accession>
<protein>
    <submittedName>
        <fullName evidence="1">Uncharacterized protein</fullName>
    </submittedName>
</protein>
<evidence type="ECO:0000313" key="1">
    <source>
        <dbReference type="EMBL" id="KKT37212.1"/>
    </source>
</evidence>
<proteinExistence type="predicted"/>
<reference evidence="1 2" key="1">
    <citation type="journal article" date="2015" name="Nature">
        <title>rRNA introns, odd ribosomes, and small enigmatic genomes across a large radiation of phyla.</title>
        <authorList>
            <person name="Brown C.T."/>
            <person name="Hug L.A."/>
            <person name="Thomas B.C."/>
            <person name="Sharon I."/>
            <person name="Castelle C.J."/>
            <person name="Singh A."/>
            <person name="Wilkins M.J."/>
            <person name="Williams K.H."/>
            <person name="Banfield J.F."/>
        </authorList>
    </citation>
    <scope>NUCLEOTIDE SEQUENCE [LARGE SCALE GENOMIC DNA]</scope>
</reference>
<dbReference type="EMBL" id="LCHP01000001">
    <property type="protein sequence ID" value="KKT37212.1"/>
    <property type="molecule type" value="Genomic_DNA"/>
</dbReference>
<dbReference type="Proteomes" id="UP000033815">
    <property type="component" value="Unassembled WGS sequence"/>
</dbReference>
<organism evidence="1 2">
    <name type="scientific">Candidatus Nomurabacteria bacterium GW2011_GWB1_44_12</name>
    <dbReference type="NCBI Taxonomy" id="1618748"/>
    <lineage>
        <taxon>Bacteria</taxon>
        <taxon>Candidatus Nomuraibacteriota</taxon>
    </lineage>
</organism>
<dbReference type="AlphaFoldDB" id="A0A837IE74"/>
<sequence length="38" mass="4277">MIPPMTAPAQIETGEIFVTFISIPFTPIYPEEQVAKIR</sequence>
<comment type="caution">
    <text evidence="1">The sequence shown here is derived from an EMBL/GenBank/DDBJ whole genome shotgun (WGS) entry which is preliminary data.</text>
</comment>